<evidence type="ECO:0000313" key="2">
    <source>
        <dbReference type="Proteomes" id="UP000828390"/>
    </source>
</evidence>
<proteinExistence type="predicted"/>
<dbReference type="Proteomes" id="UP000828390">
    <property type="component" value="Unassembled WGS sequence"/>
</dbReference>
<dbReference type="InterPro" id="IPR036465">
    <property type="entry name" value="vWFA_dom_sf"/>
</dbReference>
<protein>
    <recommendedName>
        <fullName evidence="3">VWFA domain-containing protein</fullName>
    </recommendedName>
</protein>
<dbReference type="EMBL" id="JAIWYP010000007">
    <property type="protein sequence ID" value="KAH3791245.1"/>
    <property type="molecule type" value="Genomic_DNA"/>
</dbReference>
<accession>A0A9D4F2N4</accession>
<gene>
    <name evidence="1" type="ORF">DPMN_144728</name>
</gene>
<reference evidence="1" key="2">
    <citation type="submission" date="2020-11" db="EMBL/GenBank/DDBJ databases">
        <authorList>
            <person name="McCartney M.A."/>
            <person name="Auch B."/>
            <person name="Kono T."/>
            <person name="Mallez S."/>
            <person name="Becker A."/>
            <person name="Gohl D.M."/>
            <person name="Silverstein K.A.T."/>
            <person name="Koren S."/>
            <person name="Bechman K.B."/>
            <person name="Herman A."/>
            <person name="Abrahante J.E."/>
            <person name="Garbe J."/>
        </authorList>
    </citation>
    <scope>NUCLEOTIDE SEQUENCE</scope>
    <source>
        <strain evidence="1">Duluth1</strain>
        <tissue evidence="1">Whole animal</tissue>
    </source>
</reference>
<evidence type="ECO:0000313" key="1">
    <source>
        <dbReference type="EMBL" id="KAH3791245.1"/>
    </source>
</evidence>
<dbReference type="AlphaFoldDB" id="A0A9D4F2N4"/>
<organism evidence="1 2">
    <name type="scientific">Dreissena polymorpha</name>
    <name type="common">Zebra mussel</name>
    <name type="synonym">Mytilus polymorpha</name>
    <dbReference type="NCBI Taxonomy" id="45954"/>
    <lineage>
        <taxon>Eukaryota</taxon>
        <taxon>Metazoa</taxon>
        <taxon>Spiralia</taxon>
        <taxon>Lophotrochozoa</taxon>
        <taxon>Mollusca</taxon>
        <taxon>Bivalvia</taxon>
        <taxon>Autobranchia</taxon>
        <taxon>Heteroconchia</taxon>
        <taxon>Euheterodonta</taxon>
        <taxon>Imparidentia</taxon>
        <taxon>Neoheterodontei</taxon>
        <taxon>Myida</taxon>
        <taxon>Dreissenoidea</taxon>
        <taxon>Dreissenidae</taxon>
        <taxon>Dreissena</taxon>
    </lineage>
</organism>
<keyword evidence="2" id="KW-1185">Reference proteome</keyword>
<sequence length="323" mass="36463">MFLEAIQNDDSLATRIVKECLPDACRGMSQTTPIGGVLSLIPGFDFLTTNAVTAFRTATPAEIRKAIQSGIGLIKNNFKLTPINVTKAAESVQKAATTIRGTVHGAELTDRRRQELLNLVKPVIYGGTPIVSALRSASEIFTKESSNVEKIMIVISDGEWSDSPSFLDLLKDVKIVCCFVSRSSNIRPRHLFDTSEFYWDPGARKMFELSSVISSQLLPRTIILQHGWSFDIEKNNTKLFAHVNNPEHMREICRLGKKIACNQECLSELLVTVSLDQLVYQPKQHRFNCSESNRRNMLCSCFSNSDPFIFEEDYRKRWRIPII</sequence>
<dbReference type="Gene3D" id="3.40.50.410">
    <property type="entry name" value="von Willebrand factor, type A domain"/>
    <property type="match status" value="1"/>
</dbReference>
<evidence type="ECO:0008006" key="3">
    <source>
        <dbReference type="Google" id="ProtNLM"/>
    </source>
</evidence>
<name>A0A9D4F2N4_DREPO</name>
<reference evidence="1" key="1">
    <citation type="journal article" date="2019" name="bioRxiv">
        <title>The Genome of the Zebra Mussel, Dreissena polymorpha: A Resource for Invasive Species Research.</title>
        <authorList>
            <person name="McCartney M.A."/>
            <person name="Auch B."/>
            <person name="Kono T."/>
            <person name="Mallez S."/>
            <person name="Zhang Y."/>
            <person name="Obille A."/>
            <person name="Becker A."/>
            <person name="Abrahante J.E."/>
            <person name="Garbe J."/>
            <person name="Badalamenti J.P."/>
            <person name="Herman A."/>
            <person name="Mangelson H."/>
            <person name="Liachko I."/>
            <person name="Sullivan S."/>
            <person name="Sone E.D."/>
            <person name="Koren S."/>
            <person name="Silverstein K.A.T."/>
            <person name="Beckman K.B."/>
            <person name="Gohl D.M."/>
        </authorList>
    </citation>
    <scope>NUCLEOTIDE SEQUENCE</scope>
    <source>
        <strain evidence="1">Duluth1</strain>
        <tissue evidence="1">Whole animal</tissue>
    </source>
</reference>
<comment type="caution">
    <text evidence="1">The sequence shown here is derived from an EMBL/GenBank/DDBJ whole genome shotgun (WGS) entry which is preliminary data.</text>
</comment>
<dbReference type="SUPFAM" id="SSF53300">
    <property type="entry name" value="vWA-like"/>
    <property type="match status" value="1"/>
</dbReference>